<evidence type="ECO:0000256" key="7">
    <source>
        <dbReference type="ARBA" id="ARBA00023242"/>
    </source>
</evidence>
<comment type="caution">
    <text evidence="9">The sequence shown here is derived from an EMBL/GenBank/DDBJ whole genome shotgun (WGS) entry which is preliminary data.</text>
</comment>
<dbReference type="Proteomes" id="UP001549920">
    <property type="component" value="Unassembled WGS sequence"/>
</dbReference>
<evidence type="ECO:0000313" key="9">
    <source>
        <dbReference type="EMBL" id="KAL0858513.1"/>
    </source>
</evidence>
<dbReference type="InterPro" id="IPR027806">
    <property type="entry name" value="HARBI1_dom"/>
</dbReference>
<reference evidence="9 10" key="1">
    <citation type="submission" date="2024-06" db="EMBL/GenBank/DDBJ databases">
        <title>A chromosome-level genome assembly of beet webworm, Loxostege sticticalis.</title>
        <authorList>
            <person name="Zhang Y."/>
        </authorList>
    </citation>
    <scope>NUCLEOTIDE SEQUENCE [LARGE SCALE GENOMIC DNA]</scope>
    <source>
        <strain evidence="9">AQ026</strain>
        <tissue evidence="9">Whole body</tissue>
    </source>
</reference>
<dbReference type="EMBL" id="JBEUOH010000030">
    <property type="protein sequence ID" value="KAL0858513.1"/>
    <property type="molecule type" value="Genomic_DNA"/>
</dbReference>
<dbReference type="PANTHER" id="PTHR22930:SF289">
    <property type="entry name" value="DDE TNP4 DOMAIN-CONTAINING PROTEIN-RELATED"/>
    <property type="match status" value="1"/>
</dbReference>
<evidence type="ECO:0000256" key="6">
    <source>
        <dbReference type="ARBA" id="ARBA00022801"/>
    </source>
</evidence>
<sequence>MSDSSSSDDIALLEQLSDWESETEENVASRSYEERINYLYKYNDYEFQYRFRLSKTAVNDLLQEIYPFLKVTSKKNHGISPLHQILLTLRFYALGTMLVAVGDYIGVSKSAASRIVRDVSQAIARLYPKYIYVHSNTTEDFYNIARFPRVLGAIDGTHILMQSPNSNIGEEFRNRKSVFSMNVQGVCDANLNFMNVVARWPGSSHDATIFNNSELRAQCENGVYGNRWLLGDSAYPCKSYLLTPLLNPESENEMNYNRAHIKTRNTIERCFGVWKRRFPVLALKIRLCLETTQAVVIATSVLHNICKRMNLEELEPEIEIPRHNIHVAYENIPENHAIHQIQERQALINNYFM</sequence>
<feature type="domain" description="DDE Tnp4" evidence="8">
    <location>
        <begin position="154"/>
        <end position="304"/>
    </location>
</feature>
<gene>
    <name evidence="9" type="ORF">ABMA27_012375</name>
</gene>
<evidence type="ECO:0000256" key="5">
    <source>
        <dbReference type="ARBA" id="ARBA00022723"/>
    </source>
</evidence>
<keyword evidence="6" id="KW-0378">Hydrolase</keyword>
<evidence type="ECO:0000259" key="8">
    <source>
        <dbReference type="Pfam" id="PF13359"/>
    </source>
</evidence>
<dbReference type="InterPro" id="IPR045249">
    <property type="entry name" value="HARBI1-like"/>
</dbReference>
<keyword evidence="10" id="KW-1185">Reference proteome</keyword>
<comment type="cofactor">
    <cofactor evidence="1">
        <name>a divalent metal cation</name>
        <dbReference type="ChEBI" id="CHEBI:60240"/>
    </cofactor>
</comment>
<evidence type="ECO:0000256" key="1">
    <source>
        <dbReference type="ARBA" id="ARBA00001968"/>
    </source>
</evidence>
<name>A0ABR3H130_LOXSC</name>
<keyword evidence="5" id="KW-0479">Metal-binding</keyword>
<comment type="subcellular location">
    <subcellularLocation>
        <location evidence="2">Nucleus</location>
    </subcellularLocation>
</comment>
<evidence type="ECO:0000256" key="4">
    <source>
        <dbReference type="ARBA" id="ARBA00022722"/>
    </source>
</evidence>
<evidence type="ECO:0000313" key="10">
    <source>
        <dbReference type="Proteomes" id="UP001549920"/>
    </source>
</evidence>
<keyword evidence="4" id="KW-0540">Nuclease</keyword>
<comment type="similarity">
    <text evidence="3">Belongs to the HARBI1 family.</text>
</comment>
<evidence type="ECO:0000256" key="3">
    <source>
        <dbReference type="ARBA" id="ARBA00006958"/>
    </source>
</evidence>
<dbReference type="PANTHER" id="PTHR22930">
    <property type="match status" value="1"/>
</dbReference>
<dbReference type="Pfam" id="PF13359">
    <property type="entry name" value="DDE_Tnp_4"/>
    <property type="match status" value="1"/>
</dbReference>
<evidence type="ECO:0000256" key="2">
    <source>
        <dbReference type="ARBA" id="ARBA00004123"/>
    </source>
</evidence>
<accession>A0ABR3H130</accession>
<keyword evidence="7" id="KW-0539">Nucleus</keyword>
<organism evidence="9 10">
    <name type="scientific">Loxostege sticticalis</name>
    <name type="common">Beet webworm moth</name>
    <dbReference type="NCBI Taxonomy" id="481309"/>
    <lineage>
        <taxon>Eukaryota</taxon>
        <taxon>Metazoa</taxon>
        <taxon>Ecdysozoa</taxon>
        <taxon>Arthropoda</taxon>
        <taxon>Hexapoda</taxon>
        <taxon>Insecta</taxon>
        <taxon>Pterygota</taxon>
        <taxon>Neoptera</taxon>
        <taxon>Endopterygota</taxon>
        <taxon>Lepidoptera</taxon>
        <taxon>Glossata</taxon>
        <taxon>Ditrysia</taxon>
        <taxon>Pyraloidea</taxon>
        <taxon>Crambidae</taxon>
        <taxon>Pyraustinae</taxon>
        <taxon>Loxostege</taxon>
    </lineage>
</organism>
<protein>
    <recommendedName>
        <fullName evidence="8">DDE Tnp4 domain-containing protein</fullName>
    </recommendedName>
</protein>
<proteinExistence type="inferred from homology"/>